<evidence type="ECO:0000313" key="3">
    <source>
        <dbReference type="EMBL" id="PKY01055.1"/>
    </source>
</evidence>
<feature type="transmembrane region" description="Helical" evidence="2">
    <location>
        <begin position="82"/>
        <end position="102"/>
    </location>
</feature>
<comment type="caution">
    <text evidence="3">The sequence shown here is derived from an EMBL/GenBank/DDBJ whole genome shotgun (WGS) entry which is preliminary data.</text>
</comment>
<feature type="region of interest" description="Disordered" evidence="1">
    <location>
        <begin position="1"/>
        <end position="25"/>
    </location>
</feature>
<name>A0A2I1CTW3_ASPC2</name>
<keyword evidence="4" id="KW-1185">Reference proteome</keyword>
<keyword evidence="2" id="KW-0812">Transmembrane</keyword>
<accession>A0A2I1CTW3</accession>
<dbReference type="EMBL" id="MSFM01000012">
    <property type="protein sequence ID" value="PKY01055.1"/>
    <property type="molecule type" value="Genomic_DNA"/>
</dbReference>
<dbReference type="Proteomes" id="UP000234254">
    <property type="component" value="Unassembled WGS sequence"/>
</dbReference>
<reference evidence="3" key="1">
    <citation type="submission" date="2016-12" db="EMBL/GenBank/DDBJ databases">
        <title>The genomes of Aspergillus section Nigri reveals drivers in fungal speciation.</title>
        <authorList>
            <consortium name="DOE Joint Genome Institute"/>
            <person name="Vesth T.C."/>
            <person name="Nybo J."/>
            <person name="Theobald S."/>
            <person name="Brandl J."/>
            <person name="Frisvad J.C."/>
            <person name="Nielsen K.F."/>
            <person name="Lyhne E.K."/>
            <person name="Kogle M.E."/>
            <person name="Kuo A."/>
            <person name="Riley R."/>
            <person name="Clum A."/>
            <person name="Nolan M."/>
            <person name="Lipzen A."/>
            <person name="Salamov A."/>
            <person name="Henrissat B."/>
            <person name="Wiebenga A."/>
            <person name="De vries R.P."/>
            <person name="Grigoriev I.V."/>
            <person name="Mortensen U.H."/>
            <person name="Andersen M.R."/>
            <person name="Baker S.E."/>
        </authorList>
    </citation>
    <scope>NUCLEOTIDE SEQUENCE</scope>
    <source>
        <strain evidence="3">IBT 28561</strain>
    </source>
</reference>
<dbReference type="VEuPathDB" id="FungiDB:P168DRAFT_292949"/>
<keyword evidence="2" id="KW-0472">Membrane</keyword>
<evidence type="ECO:0000256" key="2">
    <source>
        <dbReference type="SAM" id="Phobius"/>
    </source>
</evidence>
<evidence type="ECO:0000313" key="4">
    <source>
        <dbReference type="Proteomes" id="UP000234254"/>
    </source>
</evidence>
<dbReference type="RefSeq" id="XP_024689649.1">
    <property type="nucleotide sequence ID" value="XM_024837705.1"/>
</dbReference>
<evidence type="ECO:0000256" key="1">
    <source>
        <dbReference type="SAM" id="MobiDB-lite"/>
    </source>
</evidence>
<proteinExistence type="predicted"/>
<sequence>MTSIRISPQHEQTPIKPRRKASRTPLNQVNAHNGIWKCADCRDIFCDRLLAYLVASQLHFIVCFVVALILLKGIVESGSSDYVDHSLCLVAATVSMLIFHLIHNLC</sequence>
<protein>
    <submittedName>
        <fullName evidence="3">Uncharacterized protein</fullName>
    </submittedName>
</protein>
<gene>
    <name evidence="3" type="ORF">P168DRAFT_292949</name>
</gene>
<feature type="compositionally biased region" description="Polar residues" evidence="1">
    <location>
        <begin position="1"/>
        <end position="12"/>
    </location>
</feature>
<organism evidence="3 4">
    <name type="scientific">Aspergillus campestris (strain IBT 28561)</name>
    <dbReference type="NCBI Taxonomy" id="1392248"/>
    <lineage>
        <taxon>Eukaryota</taxon>
        <taxon>Fungi</taxon>
        <taxon>Dikarya</taxon>
        <taxon>Ascomycota</taxon>
        <taxon>Pezizomycotina</taxon>
        <taxon>Eurotiomycetes</taxon>
        <taxon>Eurotiomycetidae</taxon>
        <taxon>Eurotiales</taxon>
        <taxon>Aspergillaceae</taxon>
        <taxon>Aspergillus</taxon>
        <taxon>Aspergillus subgen. Circumdati</taxon>
    </lineage>
</organism>
<dbReference type="AlphaFoldDB" id="A0A2I1CTW3"/>
<feature type="transmembrane region" description="Helical" evidence="2">
    <location>
        <begin position="49"/>
        <end position="70"/>
    </location>
</feature>
<keyword evidence="2" id="KW-1133">Transmembrane helix</keyword>
<dbReference type="GeneID" id="36545229"/>